<protein>
    <submittedName>
        <fullName evidence="2">Methyltransferase</fullName>
    </submittedName>
</protein>
<dbReference type="Proteomes" id="UP000823854">
    <property type="component" value="Unassembled WGS sequence"/>
</dbReference>
<comment type="caution">
    <text evidence="2">The sequence shown here is derived from an EMBL/GenBank/DDBJ whole genome shotgun (WGS) entry which is preliminary data.</text>
</comment>
<reference evidence="2" key="1">
    <citation type="journal article" date="2021" name="PeerJ">
        <title>Extensive microbial diversity within the chicken gut microbiome revealed by metagenomics and culture.</title>
        <authorList>
            <person name="Gilroy R."/>
            <person name="Ravi A."/>
            <person name="Getino M."/>
            <person name="Pursley I."/>
            <person name="Horton D.L."/>
            <person name="Alikhan N.F."/>
            <person name="Baker D."/>
            <person name="Gharbi K."/>
            <person name="Hall N."/>
            <person name="Watson M."/>
            <person name="Adriaenssens E.M."/>
            <person name="Foster-Nyarko E."/>
            <person name="Jarju S."/>
            <person name="Secka A."/>
            <person name="Antonio M."/>
            <person name="Oren A."/>
            <person name="Chaudhuri R.R."/>
            <person name="La Ragione R."/>
            <person name="Hildebrand F."/>
            <person name="Pallen M.J."/>
        </authorList>
    </citation>
    <scope>NUCLEOTIDE SEQUENCE</scope>
    <source>
        <strain evidence="2">CHK130-7132</strain>
    </source>
</reference>
<dbReference type="AlphaFoldDB" id="A0A9D2PZB7"/>
<dbReference type="PANTHER" id="PTHR14911:SF13">
    <property type="entry name" value="TRNA (GUANINE(6)-N2)-METHYLTRANSFERASE THUMP3"/>
    <property type="match status" value="1"/>
</dbReference>
<feature type="domain" description="Ribosomal RNA large subunit methyltransferase K/L-like methyltransferase" evidence="1">
    <location>
        <begin position="160"/>
        <end position="331"/>
    </location>
</feature>
<evidence type="ECO:0000259" key="1">
    <source>
        <dbReference type="Pfam" id="PF01170"/>
    </source>
</evidence>
<dbReference type="CDD" id="cd02440">
    <property type="entry name" value="AdoMet_MTases"/>
    <property type="match status" value="1"/>
</dbReference>
<dbReference type="PROSITE" id="PS00092">
    <property type="entry name" value="N6_MTASE"/>
    <property type="match status" value="1"/>
</dbReference>
<dbReference type="PANTHER" id="PTHR14911">
    <property type="entry name" value="THUMP DOMAIN-CONTAINING"/>
    <property type="match status" value="1"/>
</dbReference>
<accession>A0A9D2PZB7</accession>
<keyword evidence="2" id="KW-0808">Transferase</keyword>
<dbReference type="InterPro" id="IPR000241">
    <property type="entry name" value="RlmKL-like_Mtase"/>
</dbReference>
<dbReference type="GO" id="GO:0030488">
    <property type="term" value="P:tRNA methylation"/>
    <property type="evidence" value="ECO:0007669"/>
    <property type="project" value="TreeGrafter"/>
</dbReference>
<dbReference type="GO" id="GO:0016423">
    <property type="term" value="F:tRNA (guanine) methyltransferase activity"/>
    <property type="evidence" value="ECO:0007669"/>
    <property type="project" value="TreeGrafter"/>
</dbReference>
<reference evidence="2" key="2">
    <citation type="submission" date="2021-04" db="EMBL/GenBank/DDBJ databases">
        <authorList>
            <person name="Gilroy R."/>
        </authorList>
    </citation>
    <scope>NUCLEOTIDE SEQUENCE</scope>
    <source>
        <strain evidence="2">CHK130-7132</strain>
    </source>
</reference>
<sequence length="339" mass="37107">MTPITHDLVLEVLEGCAPSALAEARELGPVRTVSATELLLRTSDLDAVRSLRCTVAASTALTVPARRPRELLETSVQQRLAAMLEELRRQRPRQVFHGLRLEAAGAGSPDMRRLAGALAELAALPVDDADGDLVARVRRGASPGTWQVLLRTTPRPLATRAWRTVDYPGAVNATIAATVLDLLDVRAEDAALDMTCGSGTFLVEQLHRAAPARAVGVDLEPAAIEAARRHQREARRRGRIDWVTGDVLTTPLEGGFTRILSNPPWGTLHGEHESNERLLADLLARAAELAAPGARLGVLTHEISRMHRVLEQDAAGWRRLGEHRFFQKGHHPRLFLLER</sequence>
<dbReference type="Gene3D" id="3.40.50.150">
    <property type="entry name" value="Vaccinia Virus protein VP39"/>
    <property type="match status" value="1"/>
</dbReference>
<dbReference type="InterPro" id="IPR002052">
    <property type="entry name" value="DNA_methylase_N6_adenine_CS"/>
</dbReference>
<name>A0A9D2PZB7_9MICO</name>
<evidence type="ECO:0000313" key="3">
    <source>
        <dbReference type="Proteomes" id="UP000823854"/>
    </source>
</evidence>
<dbReference type="SUPFAM" id="SSF53335">
    <property type="entry name" value="S-adenosyl-L-methionine-dependent methyltransferases"/>
    <property type="match status" value="1"/>
</dbReference>
<keyword evidence="2" id="KW-0489">Methyltransferase</keyword>
<proteinExistence type="predicted"/>
<dbReference type="Pfam" id="PF01170">
    <property type="entry name" value="UPF0020"/>
    <property type="match status" value="1"/>
</dbReference>
<dbReference type="EMBL" id="DWWC01000098">
    <property type="protein sequence ID" value="HJC69008.1"/>
    <property type="molecule type" value="Genomic_DNA"/>
</dbReference>
<gene>
    <name evidence="2" type="ORF">H9932_04915</name>
</gene>
<evidence type="ECO:0000313" key="2">
    <source>
        <dbReference type="EMBL" id="HJC69008.1"/>
    </source>
</evidence>
<organism evidence="2 3">
    <name type="scientific">Candidatus Brachybacterium intestinipullorum</name>
    <dbReference type="NCBI Taxonomy" id="2838512"/>
    <lineage>
        <taxon>Bacteria</taxon>
        <taxon>Bacillati</taxon>
        <taxon>Actinomycetota</taxon>
        <taxon>Actinomycetes</taxon>
        <taxon>Micrococcales</taxon>
        <taxon>Dermabacteraceae</taxon>
        <taxon>Brachybacterium</taxon>
    </lineage>
</organism>
<dbReference type="InterPro" id="IPR029063">
    <property type="entry name" value="SAM-dependent_MTases_sf"/>
</dbReference>
<dbReference type="GO" id="GO:0003676">
    <property type="term" value="F:nucleic acid binding"/>
    <property type="evidence" value="ECO:0007669"/>
    <property type="project" value="InterPro"/>
</dbReference>